<gene>
    <name evidence="1" type="ORF">GCM10023092_20730</name>
</gene>
<dbReference type="EMBL" id="BAABEZ010000022">
    <property type="protein sequence ID" value="GAA4456039.1"/>
    <property type="molecule type" value="Genomic_DNA"/>
</dbReference>
<evidence type="ECO:0000313" key="1">
    <source>
        <dbReference type="EMBL" id="GAA4456039.1"/>
    </source>
</evidence>
<comment type="caution">
    <text evidence="1">The sequence shown here is derived from an EMBL/GenBank/DDBJ whole genome shotgun (WGS) entry which is preliminary data.</text>
</comment>
<sequence length="231" mass="25963">MLQVDELGNAYIVRADNGLVKLNSNGDSLANYVSVANGEMTYLDVTNPLRVLALYRSFAKLVVLDRMLAPKNELNLRKVNLVNCNVVASSAEGFLWVYDQFNASLNKLDMDLNPVIQGYDLRPQLQERPAPVSLVERERKVYMADSVLGVLVFDQFGSYLNTLEIKATGKVVVLGEQLFYLKGHVLEAYDMKSFSAKSLQLPQEAMVLDFGLTADKLFLLYPDRVSIFRLQ</sequence>
<accession>A0ABP8MWQ9</accession>
<evidence type="ECO:0000313" key="2">
    <source>
        <dbReference type="Proteomes" id="UP001501410"/>
    </source>
</evidence>
<protein>
    <submittedName>
        <fullName evidence="1">Uncharacterized protein</fullName>
    </submittedName>
</protein>
<dbReference type="Proteomes" id="UP001501410">
    <property type="component" value="Unassembled WGS sequence"/>
</dbReference>
<reference evidence="2" key="1">
    <citation type="journal article" date="2019" name="Int. J. Syst. Evol. Microbiol.">
        <title>The Global Catalogue of Microorganisms (GCM) 10K type strain sequencing project: providing services to taxonomists for standard genome sequencing and annotation.</title>
        <authorList>
            <consortium name="The Broad Institute Genomics Platform"/>
            <consortium name="The Broad Institute Genome Sequencing Center for Infectious Disease"/>
            <person name="Wu L."/>
            <person name="Ma J."/>
        </authorList>
    </citation>
    <scope>NUCLEOTIDE SEQUENCE [LARGE SCALE GENOMIC DNA]</scope>
    <source>
        <strain evidence="2">JCM 31921</strain>
    </source>
</reference>
<proteinExistence type="predicted"/>
<name>A0ABP8MWQ9_9BACT</name>
<organism evidence="1 2">
    <name type="scientific">Rurimicrobium arvi</name>
    <dbReference type="NCBI Taxonomy" id="2049916"/>
    <lineage>
        <taxon>Bacteria</taxon>
        <taxon>Pseudomonadati</taxon>
        <taxon>Bacteroidota</taxon>
        <taxon>Chitinophagia</taxon>
        <taxon>Chitinophagales</taxon>
        <taxon>Chitinophagaceae</taxon>
        <taxon>Rurimicrobium</taxon>
    </lineage>
</organism>
<keyword evidence="2" id="KW-1185">Reference proteome</keyword>